<evidence type="ECO:0000256" key="1">
    <source>
        <dbReference type="SAM" id="Phobius"/>
    </source>
</evidence>
<sequence length="160" mass="17996">MGKLVPIVSFFVAIILAMSALPASIETIQLADEVQSFRSTRALVKSRAEEKHDRGPKTQSLKYEYKVGNRKYSGDNDLTKLTDDAEDIQRLVRKEKDGSETVLIYYDPDSPGRSVIRKDIKTGVSWAIIVITGLLSFATVGSWLHNRKHAKALSKFTRKR</sequence>
<proteinExistence type="predicted"/>
<name>A0A5B8XTE1_9DELT</name>
<dbReference type="Proteomes" id="UP000321595">
    <property type="component" value="Chromosome"/>
</dbReference>
<accession>A0A5B8XTE1</accession>
<dbReference type="KEGG" id="bbae:FRD01_05185"/>
<dbReference type="EMBL" id="CP042467">
    <property type="protein sequence ID" value="QED26649.1"/>
    <property type="molecule type" value="Genomic_DNA"/>
</dbReference>
<evidence type="ECO:0000313" key="3">
    <source>
        <dbReference type="EMBL" id="QED26649.1"/>
    </source>
</evidence>
<keyword evidence="1" id="KW-0812">Transmembrane</keyword>
<organism evidence="3 4">
    <name type="scientific">Microvenator marinus</name>
    <dbReference type="NCBI Taxonomy" id="2600177"/>
    <lineage>
        <taxon>Bacteria</taxon>
        <taxon>Deltaproteobacteria</taxon>
        <taxon>Bradymonadales</taxon>
        <taxon>Microvenatoraceae</taxon>
        <taxon>Microvenator</taxon>
    </lineage>
</organism>
<feature type="transmembrane region" description="Helical" evidence="1">
    <location>
        <begin position="123"/>
        <end position="144"/>
    </location>
</feature>
<protein>
    <submittedName>
        <fullName evidence="3">DUF3592 domain-containing protein</fullName>
    </submittedName>
</protein>
<dbReference type="RefSeq" id="WP_146958268.1">
    <property type="nucleotide sequence ID" value="NZ_CP042467.1"/>
</dbReference>
<gene>
    <name evidence="3" type="ORF">FRD01_05185</name>
</gene>
<keyword evidence="1" id="KW-0472">Membrane</keyword>
<evidence type="ECO:0000259" key="2">
    <source>
        <dbReference type="Pfam" id="PF12158"/>
    </source>
</evidence>
<keyword evidence="4" id="KW-1185">Reference proteome</keyword>
<dbReference type="AlphaFoldDB" id="A0A5B8XTE1"/>
<feature type="domain" description="DUF3592" evidence="2">
    <location>
        <begin position="46"/>
        <end position="119"/>
    </location>
</feature>
<dbReference type="InterPro" id="IPR021994">
    <property type="entry name" value="DUF3592"/>
</dbReference>
<evidence type="ECO:0000313" key="4">
    <source>
        <dbReference type="Proteomes" id="UP000321595"/>
    </source>
</evidence>
<keyword evidence="1" id="KW-1133">Transmembrane helix</keyword>
<reference evidence="3 4" key="1">
    <citation type="submission" date="2019-08" db="EMBL/GenBank/DDBJ databases">
        <authorList>
            <person name="Liang Q."/>
        </authorList>
    </citation>
    <scope>NUCLEOTIDE SEQUENCE [LARGE SCALE GENOMIC DNA]</scope>
    <source>
        <strain evidence="3 4">V1718</strain>
    </source>
</reference>
<dbReference type="Pfam" id="PF12158">
    <property type="entry name" value="DUF3592"/>
    <property type="match status" value="1"/>
</dbReference>